<keyword evidence="3" id="KW-0539">Nucleus</keyword>
<accession>C5MHN3</accession>
<dbReference type="OrthoDB" id="248320at2759"/>
<feature type="compositionally biased region" description="Polar residues" evidence="5">
    <location>
        <begin position="579"/>
        <end position="592"/>
    </location>
</feature>
<keyword evidence="8" id="KW-1185">Reference proteome</keyword>
<evidence type="ECO:0000256" key="4">
    <source>
        <dbReference type="SAM" id="Coils"/>
    </source>
</evidence>
<feature type="compositionally biased region" description="Acidic residues" evidence="5">
    <location>
        <begin position="714"/>
        <end position="740"/>
    </location>
</feature>
<comment type="subcellular location">
    <subcellularLocation>
        <location evidence="1">Nucleus</location>
    </subcellularLocation>
</comment>
<feature type="compositionally biased region" description="Polar residues" evidence="5">
    <location>
        <begin position="679"/>
        <end position="688"/>
    </location>
</feature>
<feature type="coiled-coil region" evidence="4">
    <location>
        <begin position="753"/>
        <end position="790"/>
    </location>
</feature>
<dbReference type="KEGG" id="ctp:CTRG_05576"/>
<dbReference type="EMBL" id="GG692403">
    <property type="protein sequence ID" value="EER30580.1"/>
    <property type="molecule type" value="Genomic_DNA"/>
</dbReference>
<organism evidence="7 8">
    <name type="scientific">Candida tropicalis (strain ATCC MYA-3404 / T1)</name>
    <name type="common">Yeast</name>
    <dbReference type="NCBI Taxonomy" id="294747"/>
    <lineage>
        <taxon>Eukaryota</taxon>
        <taxon>Fungi</taxon>
        <taxon>Dikarya</taxon>
        <taxon>Ascomycota</taxon>
        <taxon>Saccharomycotina</taxon>
        <taxon>Pichiomycetes</taxon>
        <taxon>Debaryomycetaceae</taxon>
        <taxon>Candida/Lodderomyces clade</taxon>
        <taxon>Candida</taxon>
    </lineage>
</organism>
<evidence type="ECO:0000256" key="3">
    <source>
        <dbReference type="ARBA" id="ARBA00023242"/>
    </source>
</evidence>
<gene>
    <name evidence="7" type="ORF">CTRG_05576</name>
</gene>
<evidence type="ECO:0000313" key="8">
    <source>
        <dbReference type="Proteomes" id="UP000002037"/>
    </source>
</evidence>
<dbReference type="InterPro" id="IPR015943">
    <property type="entry name" value="WD40/YVTN_repeat-like_dom_sf"/>
</dbReference>
<dbReference type="InterPro" id="IPR039462">
    <property type="entry name" value="Nup159/Nup146_N"/>
</dbReference>
<feature type="compositionally biased region" description="Polar residues" evidence="5">
    <location>
        <begin position="412"/>
        <end position="426"/>
    </location>
</feature>
<evidence type="ECO:0000313" key="7">
    <source>
        <dbReference type="EMBL" id="EER30580.1"/>
    </source>
</evidence>
<evidence type="ECO:0000256" key="1">
    <source>
        <dbReference type="ARBA" id="ARBA00004123"/>
    </source>
</evidence>
<feature type="compositionally biased region" description="Basic and acidic residues" evidence="5">
    <location>
        <begin position="695"/>
        <end position="713"/>
    </location>
</feature>
<dbReference type="Proteomes" id="UP000002037">
    <property type="component" value="Unassembled WGS sequence"/>
</dbReference>
<dbReference type="STRING" id="294747.C5MHN3"/>
<dbReference type="HOGENOM" id="CLU_011298_0_0_1"/>
<name>C5MHN3_CANTT</name>
<evidence type="ECO:0000259" key="6">
    <source>
        <dbReference type="Pfam" id="PF16755"/>
    </source>
</evidence>
<dbReference type="SUPFAM" id="SSF117289">
    <property type="entry name" value="Nucleoporin domain"/>
    <property type="match status" value="1"/>
</dbReference>
<dbReference type="VEuPathDB" id="FungiDB:CTRG_05576"/>
<keyword evidence="2" id="KW-0813">Transport</keyword>
<feature type="region of interest" description="Disordered" evidence="5">
    <location>
        <begin position="412"/>
        <end position="433"/>
    </location>
</feature>
<dbReference type="AlphaFoldDB" id="C5MHN3"/>
<dbReference type="Gene3D" id="2.130.10.10">
    <property type="entry name" value="YVTN repeat-like/Quinoprotein amine dehydrogenase"/>
    <property type="match status" value="1"/>
</dbReference>
<reference evidence="7 8" key="1">
    <citation type="journal article" date="2009" name="Nature">
        <title>Evolution of pathogenicity and sexual reproduction in eight Candida genomes.</title>
        <authorList>
            <person name="Butler G."/>
            <person name="Rasmussen M.D."/>
            <person name="Lin M.F."/>
            <person name="Santos M.A."/>
            <person name="Sakthikumar S."/>
            <person name="Munro C.A."/>
            <person name="Rheinbay E."/>
            <person name="Grabherr M."/>
            <person name="Forche A."/>
            <person name="Reedy J.L."/>
            <person name="Agrafioti I."/>
            <person name="Arnaud M.B."/>
            <person name="Bates S."/>
            <person name="Brown A.J."/>
            <person name="Brunke S."/>
            <person name="Costanzo M.C."/>
            <person name="Fitzpatrick D.A."/>
            <person name="de Groot P.W."/>
            <person name="Harris D."/>
            <person name="Hoyer L.L."/>
            <person name="Hube B."/>
            <person name="Klis F.M."/>
            <person name="Kodira C."/>
            <person name="Lennard N."/>
            <person name="Logue M.E."/>
            <person name="Martin R."/>
            <person name="Neiman A.M."/>
            <person name="Nikolaou E."/>
            <person name="Quail M.A."/>
            <person name="Quinn J."/>
            <person name="Santos M.C."/>
            <person name="Schmitzberger F.F."/>
            <person name="Sherlock G."/>
            <person name="Shah P."/>
            <person name="Silverstein K.A."/>
            <person name="Skrzypek M.S."/>
            <person name="Soll D."/>
            <person name="Staggs R."/>
            <person name="Stansfield I."/>
            <person name="Stumpf M.P."/>
            <person name="Sudbery P.E."/>
            <person name="Srikantha T."/>
            <person name="Zeng Q."/>
            <person name="Berman J."/>
            <person name="Berriman M."/>
            <person name="Heitman J."/>
            <person name="Gow N.A."/>
            <person name="Lorenz M.C."/>
            <person name="Birren B.W."/>
            <person name="Kellis M."/>
            <person name="Cuomo C.A."/>
        </authorList>
    </citation>
    <scope>NUCLEOTIDE SEQUENCE [LARGE SCALE GENOMIC DNA]</scope>
    <source>
        <strain evidence="8">ATCC MYA-3404 / T1</strain>
    </source>
</reference>
<feature type="compositionally biased region" description="Basic and acidic residues" evidence="5">
    <location>
        <begin position="642"/>
        <end position="678"/>
    </location>
</feature>
<dbReference type="GeneID" id="8300707"/>
<keyword evidence="4" id="KW-0175">Coiled coil</keyword>
<feature type="region of interest" description="Disordered" evidence="5">
    <location>
        <begin position="476"/>
        <end position="740"/>
    </location>
</feature>
<protein>
    <recommendedName>
        <fullName evidence="6">Nucleoporin Nup159/Nup146 N-terminal domain-containing protein</fullName>
    </recommendedName>
</protein>
<feature type="domain" description="Nucleoporin Nup159/Nup146 N-terminal" evidence="6">
    <location>
        <begin position="75"/>
        <end position="340"/>
    </location>
</feature>
<evidence type="ECO:0000256" key="5">
    <source>
        <dbReference type="SAM" id="MobiDB-lite"/>
    </source>
</evidence>
<sequence length="1027" mass="112575">MSVEETISEDLGFKLNTQEHGVSVFDPLDLESLGGKSLKLLAVHDDLIVASNGKSLKVLLPNNLENSTTIGDDFNITQLHFVGNDLYVLDDVNIKKLSVDQLRNKDYSFQTLQSGYIDIAPSSSGILALDSSYELYLDSKKVATNVSAFCWTKSSYVYAIKDRPLEIKNKKIDLEGMSGFYIADMFAVSEKYLFVAYDRVDAELDDHEVTTYLLEEHDDKYTAIDIDIAPAFSSTARSMTNYHATLSHWHENENLSLITSSLATDIGILETETLQIYGQSEDINRAQFPLDEETGDDCSPVGFALSLHEFSSKVVEPCPGVDDVTGKLPRLYVLLHTGSLVSWWIFHKAGILNDTLSLQKAVEYSIPKEMEQPLGESLAAEVKQEEPKKVDNPFGSTAASAFGGFSTPKTANTSIAKSDSQTSQGPTSFGKTSAFGSSGFGSTGFGSSDSSKQRGTSAFGNTGFGSTSFGSSGFGSSGFGQTSSAAPSGFGQSGFGKSTMSASSGFAKFANSKNSIFGPNEKAESPFGDTQKKEASPFGKATESPFGKATESPFGKATESPFGKTTESPFGKATESPFGKTTESPFGKTTESPFGDTQKKEASPFGKATESPFGKATESPFGKAVDLPFGKLNKSTVPPLKEITKKEESPFRGFGMKEEPTERKTEKEASRETKKENTSVEFSATNVLAGSPFSERAKSSLDDSPFKELVKSEVEDEEEVETDENAFESDVESEDVSLEQSDSIEDLNRFEDVTIHESELESLSDQAQSTKKEIEEIKDVTQKVKEVKLESKPAEFLTFAGFTKPIVNSSSNEIVKETIKIIANTEGNLQIAAENGNLLNSYIDGQQDNFVPVDSLELAQTRVPLVERTHELELQLSQLNKLGSNIQQSYTEKTKIDKLYSQLALIAENKVENTPVLKSRPLDVKDDCMRTQLRKKLAQIKSDEQKLLTMLMPLKAKNSMNSHTIDNIERIVFQINEQILDRTEAVDNLVSQLDKLEIEPKKEITVSSNSSKLKLRRKLKQTKTIMY</sequence>
<dbReference type="Pfam" id="PF16755">
    <property type="entry name" value="Beta-prop_NUP159_NUP214"/>
    <property type="match status" value="1"/>
</dbReference>
<dbReference type="RefSeq" id="XP_002551278.1">
    <property type="nucleotide sequence ID" value="XM_002551232.1"/>
</dbReference>
<dbReference type="GO" id="GO:0005634">
    <property type="term" value="C:nucleus"/>
    <property type="evidence" value="ECO:0007669"/>
    <property type="project" value="UniProtKB-SubCell"/>
</dbReference>
<proteinExistence type="predicted"/>
<dbReference type="eggNOG" id="KOG3630">
    <property type="taxonomic scope" value="Eukaryota"/>
</dbReference>
<feature type="compositionally biased region" description="Polar residues" evidence="5">
    <location>
        <begin position="495"/>
        <end position="504"/>
    </location>
</feature>
<evidence type="ECO:0000256" key="2">
    <source>
        <dbReference type="ARBA" id="ARBA00022448"/>
    </source>
</evidence>